<feature type="transmembrane region" description="Helical" evidence="2">
    <location>
        <begin position="118"/>
        <end position="137"/>
    </location>
</feature>
<feature type="region of interest" description="Disordered" evidence="1">
    <location>
        <begin position="273"/>
        <end position="421"/>
    </location>
</feature>
<dbReference type="RefSeq" id="WP_206291103.1">
    <property type="nucleotide sequence ID" value="NZ_CP063458.1"/>
</dbReference>
<feature type="compositionally biased region" description="Polar residues" evidence="1">
    <location>
        <begin position="386"/>
        <end position="396"/>
    </location>
</feature>
<dbReference type="InterPro" id="IPR015943">
    <property type="entry name" value="WD40/YVTN_repeat-like_dom_sf"/>
</dbReference>
<evidence type="ECO:0000313" key="4">
    <source>
        <dbReference type="Proteomes" id="UP000593765"/>
    </source>
</evidence>
<dbReference type="Proteomes" id="UP000593765">
    <property type="component" value="Chromosome"/>
</dbReference>
<feature type="transmembrane region" description="Helical" evidence="2">
    <location>
        <begin position="213"/>
        <end position="232"/>
    </location>
</feature>
<dbReference type="SUPFAM" id="SSF50974">
    <property type="entry name" value="Nitrous oxide reductase, N-terminal domain"/>
    <property type="match status" value="1"/>
</dbReference>
<keyword evidence="2" id="KW-0472">Membrane</keyword>
<keyword evidence="2" id="KW-1133">Transmembrane helix</keyword>
<reference evidence="3 4" key="1">
    <citation type="submission" date="2020-10" db="EMBL/GenBank/DDBJ databases">
        <title>Wide distribution of Phycisphaera-like planctomycetes from WD2101 soil group in peatlands and genome analysis of the first cultivated representative.</title>
        <authorList>
            <person name="Dedysh S.N."/>
            <person name="Beletsky A.V."/>
            <person name="Ivanova A."/>
            <person name="Kulichevskaya I.S."/>
            <person name="Suzina N.E."/>
            <person name="Philippov D.A."/>
            <person name="Rakitin A.L."/>
            <person name="Mardanov A.V."/>
            <person name="Ravin N.V."/>
        </authorList>
    </citation>
    <scope>NUCLEOTIDE SEQUENCE [LARGE SCALE GENOMIC DNA]</scope>
    <source>
        <strain evidence="3 4">M1803</strain>
    </source>
</reference>
<feature type="transmembrane region" description="Helical" evidence="2">
    <location>
        <begin position="244"/>
        <end position="264"/>
    </location>
</feature>
<name>A0A7M2WRS5_9BACT</name>
<evidence type="ECO:0000256" key="1">
    <source>
        <dbReference type="SAM" id="MobiDB-lite"/>
    </source>
</evidence>
<organism evidence="3 4">
    <name type="scientific">Humisphaera borealis</name>
    <dbReference type="NCBI Taxonomy" id="2807512"/>
    <lineage>
        <taxon>Bacteria</taxon>
        <taxon>Pseudomonadati</taxon>
        <taxon>Planctomycetota</taxon>
        <taxon>Phycisphaerae</taxon>
        <taxon>Tepidisphaerales</taxon>
        <taxon>Tepidisphaeraceae</taxon>
        <taxon>Humisphaera</taxon>
    </lineage>
</organism>
<dbReference type="Gene3D" id="2.130.10.10">
    <property type="entry name" value="YVTN repeat-like/Quinoprotein amine dehydrogenase"/>
    <property type="match status" value="1"/>
</dbReference>
<dbReference type="InterPro" id="IPR011045">
    <property type="entry name" value="N2O_reductase_N"/>
</dbReference>
<feature type="compositionally biased region" description="Pro residues" evidence="1">
    <location>
        <begin position="311"/>
        <end position="343"/>
    </location>
</feature>
<keyword evidence="2" id="KW-0812">Transmembrane</keyword>
<sequence>MAGRRVRCRDCGSVFALTSGPAAAVATDSRPAARQDLPAGVNAASPAGKLAGPAADAFRIPPATARGGTESVNPLDAPVLTGQGDSDAVFTHAFQSYQPAARLNYIHNFPYAYLLDRWLPPLLIGVSVVWLLLQISLGNESGAGWAIALRLFLAIAGFGLVFFPLGWLGMSLGCRWARFNRPPSPAKRVAAATLFPYALLLILWMLVGSPAGAIPAVLVTLIVAVGLAWLLYRPTPEESPISLTAAGAAFLVGVAVCFAAALGINEAARSIARSGKPSPDLVSSPVGPGLAWEPRAVPVDDGKTPTIARVDPPPATTEPTPTEQPPEPQPPQPQTPERPPGDPVPQAAPVLPPVATPPATRPSPPPATMASILPDPFAASRLFGQGASSTRPTQSDPPGAPETPANPGNPPATPAQPTGDPLADRVVVAASPLVAKVDVPKTLPPFERVVFPITPSPFALFIRPAQGLNADALEVWNLQTMVRVSSRIAPHDERDDPLSGNYALHPSGTLVARIGAFPTLGVDLISTSDLLTAPQRVPFPPAGSPIKAISRPKVVGFVADERVLVHGEDGDRSAMLVFDIRNRGISRDNYVPTGPWTPTNRAASPDGRFFAIVGETLGTDGQPQAELAVVDVLAYTVRKTPIVGVDKQWAAAPTGVAFSQDGKKLAILYERNGQAAILWQQFDAKVMPGEVRRLQVMVPPAVGNAPPEEGTPPVAGRLASINGGRAWLVGGNAIVDAANGQPIGDLGVPQHLGSHDVGGSIAVVRDDEGPRRMILIRLAPSLTAKPATNPATPPR</sequence>
<gene>
    <name evidence="3" type="ORF">IPV69_17960</name>
</gene>
<dbReference type="EMBL" id="CP063458">
    <property type="protein sequence ID" value="QOV88133.1"/>
    <property type="molecule type" value="Genomic_DNA"/>
</dbReference>
<evidence type="ECO:0000313" key="3">
    <source>
        <dbReference type="EMBL" id="QOV88133.1"/>
    </source>
</evidence>
<feature type="compositionally biased region" description="Pro residues" evidence="1">
    <location>
        <begin position="350"/>
        <end position="367"/>
    </location>
</feature>
<keyword evidence="4" id="KW-1185">Reference proteome</keyword>
<proteinExistence type="predicted"/>
<dbReference type="KEGG" id="hbs:IPV69_17960"/>
<accession>A0A7M2WRS5</accession>
<protein>
    <submittedName>
        <fullName evidence="3">Uncharacterized protein</fullName>
    </submittedName>
</protein>
<dbReference type="AlphaFoldDB" id="A0A7M2WRS5"/>
<feature type="transmembrane region" description="Helical" evidence="2">
    <location>
        <begin position="143"/>
        <end position="168"/>
    </location>
</feature>
<feature type="transmembrane region" description="Helical" evidence="2">
    <location>
        <begin position="189"/>
        <end position="207"/>
    </location>
</feature>
<evidence type="ECO:0000256" key="2">
    <source>
        <dbReference type="SAM" id="Phobius"/>
    </source>
</evidence>